<feature type="transmembrane region" description="Helical" evidence="1">
    <location>
        <begin position="102"/>
        <end position="128"/>
    </location>
</feature>
<dbReference type="RefSeq" id="WP_143501050.1">
    <property type="nucleotide sequence ID" value="NZ_SCFV01000003.1"/>
</dbReference>
<comment type="caution">
    <text evidence="2">The sequence shown here is derived from an EMBL/GenBank/DDBJ whole genome shotgun (WGS) entry which is preliminary data.</text>
</comment>
<keyword evidence="1" id="KW-0472">Membrane</keyword>
<feature type="transmembrane region" description="Helical" evidence="1">
    <location>
        <begin position="39"/>
        <end position="61"/>
    </location>
</feature>
<evidence type="ECO:0000313" key="3">
    <source>
        <dbReference type="Proteomes" id="UP000317327"/>
    </source>
</evidence>
<sequence length="136" mass="14294">MQGSLLLPTTALFIGLLTYHLQQGGLGLAWPLPPEPDGHIAIELALACLPAFALFLLAAASGMLKRRLVVLTLFGLCAALAAYCAVNLLASAYGNTWTAGEILRGLFLAQLALLGLASLPGLALTALLERLNHLRH</sequence>
<accession>A0ABD7S3P0</accession>
<dbReference type="AlphaFoldDB" id="A0ABD7S3P0"/>
<proteinExistence type="predicted"/>
<name>A0ABD7S3P0_ECTME</name>
<feature type="transmembrane region" description="Helical" evidence="1">
    <location>
        <begin position="68"/>
        <end position="90"/>
    </location>
</feature>
<keyword evidence="1" id="KW-1133">Transmembrane helix</keyword>
<protein>
    <submittedName>
        <fullName evidence="2">Uncharacterized protein</fullName>
    </submittedName>
</protein>
<evidence type="ECO:0000256" key="1">
    <source>
        <dbReference type="SAM" id="Phobius"/>
    </source>
</evidence>
<gene>
    <name evidence="2" type="ORF">EQ836_08725</name>
</gene>
<organism evidence="2 3">
    <name type="scientific">Ectopseudomonas mendocina</name>
    <name type="common">Pseudomonas mendocina</name>
    <dbReference type="NCBI Taxonomy" id="300"/>
    <lineage>
        <taxon>Bacteria</taxon>
        <taxon>Pseudomonadati</taxon>
        <taxon>Pseudomonadota</taxon>
        <taxon>Gammaproteobacteria</taxon>
        <taxon>Pseudomonadales</taxon>
        <taxon>Pseudomonadaceae</taxon>
        <taxon>Ectopseudomonas</taxon>
    </lineage>
</organism>
<dbReference type="EMBL" id="SCFV01000003">
    <property type="protein sequence ID" value="TRO19591.1"/>
    <property type="molecule type" value="Genomic_DNA"/>
</dbReference>
<keyword evidence="1" id="KW-0812">Transmembrane</keyword>
<evidence type="ECO:0000313" key="2">
    <source>
        <dbReference type="EMBL" id="TRO19591.1"/>
    </source>
</evidence>
<reference evidence="2 3" key="1">
    <citation type="submission" date="2019-01" db="EMBL/GenBank/DDBJ databases">
        <title>Whole genome shotgun sequencing of Pseudomonas spp. isolated by its ability to degrade furfural.</title>
        <authorList>
            <person name="Donoso R."/>
            <person name="Farkas C."/>
            <person name="Villegas P."/>
            <person name="Gonzales-Toro F."/>
            <person name="Guajardo-Parra M."/>
            <person name="Araya-Nail M."/>
            <person name="Morgante V."/>
            <person name="Perez-Pantoja D."/>
        </authorList>
    </citation>
    <scope>NUCLEOTIDE SEQUENCE [LARGE SCALE GENOMIC DNA]</scope>
    <source>
        <strain evidence="2 3">VN231</strain>
    </source>
</reference>
<dbReference type="Proteomes" id="UP000317327">
    <property type="component" value="Unassembled WGS sequence"/>
</dbReference>